<evidence type="ECO:0000259" key="2">
    <source>
        <dbReference type="PROSITE" id="PS50102"/>
    </source>
</evidence>
<dbReference type="GeneID" id="19943259"/>
<dbReference type="SMART" id="SM00360">
    <property type="entry name" value="RRM"/>
    <property type="match status" value="2"/>
</dbReference>
<dbReference type="EMBL" id="JH767137">
    <property type="protein sequence ID" value="EQC39875.1"/>
    <property type="molecule type" value="Genomic_DNA"/>
</dbReference>
<dbReference type="OrthoDB" id="1099063at2759"/>
<accession>T0R0N3</accession>
<evidence type="ECO:0000256" key="1">
    <source>
        <dbReference type="PROSITE-ProRule" id="PRU00176"/>
    </source>
</evidence>
<dbReference type="SUPFAM" id="SSF54928">
    <property type="entry name" value="RNA-binding domain, RBD"/>
    <property type="match status" value="1"/>
</dbReference>
<dbReference type="InterPro" id="IPR035979">
    <property type="entry name" value="RBD_domain_sf"/>
</dbReference>
<reference evidence="3 4" key="1">
    <citation type="submission" date="2012-04" db="EMBL/GenBank/DDBJ databases">
        <title>The Genome Sequence of Saprolegnia declina VS20.</title>
        <authorList>
            <consortium name="The Broad Institute Genome Sequencing Platform"/>
            <person name="Russ C."/>
            <person name="Nusbaum C."/>
            <person name="Tyler B."/>
            <person name="van West P."/>
            <person name="Dieguez-Uribeondo J."/>
            <person name="de Bruijn I."/>
            <person name="Tripathy S."/>
            <person name="Jiang R."/>
            <person name="Young S.K."/>
            <person name="Zeng Q."/>
            <person name="Gargeya S."/>
            <person name="Fitzgerald M."/>
            <person name="Haas B."/>
            <person name="Abouelleil A."/>
            <person name="Alvarado L."/>
            <person name="Arachchi H.M."/>
            <person name="Berlin A."/>
            <person name="Chapman S.B."/>
            <person name="Goldberg J."/>
            <person name="Griggs A."/>
            <person name="Gujja S."/>
            <person name="Hansen M."/>
            <person name="Howarth C."/>
            <person name="Imamovic A."/>
            <person name="Larimer J."/>
            <person name="McCowen C."/>
            <person name="Montmayeur A."/>
            <person name="Murphy C."/>
            <person name="Neiman D."/>
            <person name="Pearson M."/>
            <person name="Priest M."/>
            <person name="Roberts A."/>
            <person name="Saif S."/>
            <person name="Shea T."/>
            <person name="Sisk P."/>
            <person name="Sykes S."/>
            <person name="Wortman J."/>
            <person name="Nusbaum C."/>
            <person name="Birren B."/>
        </authorList>
    </citation>
    <scope>NUCLEOTIDE SEQUENCE [LARGE SCALE GENOMIC DNA]</scope>
    <source>
        <strain evidence="3 4">VS20</strain>
    </source>
</reference>
<keyword evidence="1" id="KW-0694">RNA-binding</keyword>
<keyword evidence="4" id="KW-1185">Reference proteome</keyword>
<dbReference type="Gene3D" id="3.30.70.330">
    <property type="match status" value="2"/>
</dbReference>
<dbReference type="VEuPathDB" id="FungiDB:SDRG_02532"/>
<dbReference type="Proteomes" id="UP000030762">
    <property type="component" value="Unassembled WGS sequence"/>
</dbReference>
<evidence type="ECO:0000313" key="3">
    <source>
        <dbReference type="EMBL" id="EQC39875.1"/>
    </source>
</evidence>
<organism evidence="3 4">
    <name type="scientific">Saprolegnia diclina (strain VS20)</name>
    <dbReference type="NCBI Taxonomy" id="1156394"/>
    <lineage>
        <taxon>Eukaryota</taxon>
        <taxon>Sar</taxon>
        <taxon>Stramenopiles</taxon>
        <taxon>Oomycota</taxon>
        <taxon>Saprolegniomycetes</taxon>
        <taxon>Saprolegniales</taxon>
        <taxon>Saprolegniaceae</taxon>
        <taxon>Saprolegnia</taxon>
    </lineage>
</organism>
<dbReference type="PROSITE" id="PS50102">
    <property type="entry name" value="RRM"/>
    <property type="match status" value="1"/>
</dbReference>
<evidence type="ECO:0000313" key="4">
    <source>
        <dbReference type="Proteomes" id="UP000030762"/>
    </source>
</evidence>
<dbReference type="InterPro" id="IPR000504">
    <property type="entry name" value="RRM_dom"/>
</dbReference>
<dbReference type="AlphaFoldDB" id="T0R0N3"/>
<dbReference type="RefSeq" id="XP_008606349.1">
    <property type="nucleotide sequence ID" value="XM_008608127.1"/>
</dbReference>
<proteinExistence type="predicted"/>
<dbReference type="Pfam" id="PF00076">
    <property type="entry name" value="RRM_1"/>
    <property type="match status" value="1"/>
</dbReference>
<dbReference type="GO" id="GO:0003723">
    <property type="term" value="F:RNA binding"/>
    <property type="evidence" value="ECO:0007669"/>
    <property type="project" value="UniProtKB-UniRule"/>
</dbReference>
<dbReference type="PANTHER" id="PTHR15241">
    <property type="entry name" value="TRANSFORMER-2-RELATED"/>
    <property type="match status" value="1"/>
</dbReference>
<dbReference type="CDD" id="cd00590">
    <property type="entry name" value="RRM_SF"/>
    <property type="match status" value="2"/>
</dbReference>
<dbReference type="OMA" id="RHAYITY"/>
<dbReference type="InterPro" id="IPR012677">
    <property type="entry name" value="Nucleotide-bd_a/b_plait_sf"/>
</dbReference>
<feature type="domain" description="RRM" evidence="2">
    <location>
        <begin position="39"/>
        <end position="118"/>
    </location>
</feature>
<gene>
    <name evidence="3" type="ORF">SDRG_02532</name>
</gene>
<protein>
    <recommendedName>
        <fullName evidence="2">RRM domain-containing protein</fullName>
    </recommendedName>
</protein>
<sequence>MQPWRESLELANGIDACGFLSFDWSKSYNLLPRAKDMGGKVFVRPVPDGVEDDELTAIFDRFGPITSMHIHTLKADMEPLVRHAYITYLNDDDADSAARAMHQREIEGERVSVHVVAPRKTQRTANVIDGGAYYISLNNLPPSATLTKIKQFLHSAGITSKRVVLHRADLAYATLLSKADAETAVRALDCERLDGERIYLEEVAYIPRRPADS</sequence>
<name>T0R0N3_SAPDV</name>
<dbReference type="PANTHER" id="PTHR15241:SF304">
    <property type="entry name" value="RRM DOMAIN-CONTAINING PROTEIN"/>
    <property type="match status" value="1"/>
</dbReference>
<dbReference type="InParanoid" id="T0R0N3"/>